<gene>
    <name evidence="2" type="ORF">G3R48_15850</name>
</gene>
<accession>A0ABS5I6K6</accession>
<comment type="caution">
    <text evidence="2">The sequence shown here is derived from an EMBL/GenBank/DDBJ whole genome shotgun (WGS) entry which is preliminary data.</text>
</comment>
<evidence type="ECO:0000313" key="2">
    <source>
        <dbReference type="EMBL" id="MBR9729453.1"/>
    </source>
</evidence>
<keyword evidence="1" id="KW-0732">Signal</keyword>
<sequence length="120" mass="13468">MKKSLMRHYLKPAMLASVLSINSSNMVFADTNNQHQVSENTSVMETITIVYKNAFDYALYRHTTEMLTTFRLQLQSDIMVDARQQSKTMACDFGISVAISAPLLETPIPLDSTRVLAAPH</sequence>
<name>A0ABS5I6K6_9GAMM</name>
<feature type="chain" id="PRO_5045875469" evidence="1">
    <location>
        <begin position="30"/>
        <end position="120"/>
    </location>
</feature>
<protein>
    <submittedName>
        <fullName evidence="2">Uncharacterized protein</fullName>
    </submittedName>
</protein>
<organism evidence="2 3">
    <name type="scientific">Shewanella intestini</name>
    <dbReference type="NCBI Taxonomy" id="2017544"/>
    <lineage>
        <taxon>Bacteria</taxon>
        <taxon>Pseudomonadati</taxon>
        <taxon>Pseudomonadota</taxon>
        <taxon>Gammaproteobacteria</taxon>
        <taxon>Alteromonadales</taxon>
        <taxon>Shewanellaceae</taxon>
        <taxon>Shewanella</taxon>
    </lineage>
</organism>
<dbReference type="RefSeq" id="WP_153661513.1">
    <property type="nucleotide sequence ID" value="NZ_JAAIKR010000020.1"/>
</dbReference>
<feature type="signal peptide" evidence="1">
    <location>
        <begin position="1"/>
        <end position="29"/>
    </location>
</feature>
<evidence type="ECO:0000313" key="3">
    <source>
        <dbReference type="Proteomes" id="UP000811844"/>
    </source>
</evidence>
<keyword evidence="3" id="KW-1185">Reference proteome</keyword>
<dbReference type="Proteomes" id="UP000811844">
    <property type="component" value="Unassembled WGS sequence"/>
</dbReference>
<reference evidence="2 3" key="1">
    <citation type="submission" date="2020-02" db="EMBL/GenBank/DDBJ databases">
        <title>Shewanella WXL01 sp. nov., a marine bacterium isolated from green algae in Luhuitou Fringing Reef (Northern South China Sea).</title>
        <authorList>
            <person name="Wang X."/>
        </authorList>
    </citation>
    <scope>NUCLEOTIDE SEQUENCE [LARGE SCALE GENOMIC DNA]</scope>
    <source>
        <strain evidence="2 3">MCCC 1A01895</strain>
    </source>
</reference>
<proteinExistence type="predicted"/>
<evidence type="ECO:0000256" key="1">
    <source>
        <dbReference type="SAM" id="SignalP"/>
    </source>
</evidence>
<dbReference type="EMBL" id="JAAIKR010000020">
    <property type="protein sequence ID" value="MBR9729453.1"/>
    <property type="molecule type" value="Genomic_DNA"/>
</dbReference>